<dbReference type="PROSITE" id="PS00606">
    <property type="entry name" value="KS3_1"/>
    <property type="match status" value="1"/>
</dbReference>
<accession>A0A6L5GTB3</accession>
<comment type="similarity">
    <text evidence="2 14 16">Belongs to the thiolase-like superfamily. Beta-ketoacyl-ACP synthases family.</text>
</comment>
<dbReference type="EC" id="2.3.1.179" evidence="3 14"/>
<evidence type="ECO:0000256" key="5">
    <source>
        <dbReference type="ARBA" id="ARBA00022516"/>
    </source>
</evidence>
<evidence type="ECO:0000256" key="14">
    <source>
        <dbReference type="PIRNR" id="PIRNR000447"/>
    </source>
</evidence>
<dbReference type="UniPathway" id="UPA00094"/>
<comment type="catalytic activity">
    <reaction evidence="13 14">
        <text>a fatty acyl-[ACP] + malonyl-[ACP] + H(+) = a 3-oxoacyl-[ACP] + holo-[ACP] + CO2</text>
        <dbReference type="Rhea" id="RHEA:22836"/>
        <dbReference type="Rhea" id="RHEA-COMP:9623"/>
        <dbReference type="Rhea" id="RHEA-COMP:9685"/>
        <dbReference type="Rhea" id="RHEA-COMP:9916"/>
        <dbReference type="Rhea" id="RHEA-COMP:14125"/>
        <dbReference type="ChEBI" id="CHEBI:15378"/>
        <dbReference type="ChEBI" id="CHEBI:16526"/>
        <dbReference type="ChEBI" id="CHEBI:64479"/>
        <dbReference type="ChEBI" id="CHEBI:78449"/>
        <dbReference type="ChEBI" id="CHEBI:78776"/>
        <dbReference type="ChEBI" id="CHEBI:138651"/>
    </reaction>
</comment>
<dbReference type="InterPro" id="IPR020841">
    <property type="entry name" value="PKS_Beta-ketoAc_synthase_dom"/>
</dbReference>
<evidence type="ECO:0000313" key="19">
    <source>
        <dbReference type="Proteomes" id="UP000473648"/>
    </source>
</evidence>
<evidence type="ECO:0000256" key="3">
    <source>
        <dbReference type="ARBA" id="ARBA00012356"/>
    </source>
</evidence>
<evidence type="ECO:0000256" key="16">
    <source>
        <dbReference type="RuleBase" id="RU003694"/>
    </source>
</evidence>
<keyword evidence="19" id="KW-1185">Reference proteome</keyword>
<dbReference type="InterPro" id="IPR018201">
    <property type="entry name" value="Ketoacyl_synth_AS"/>
</dbReference>
<keyword evidence="8" id="KW-0443">Lipid metabolism</keyword>
<evidence type="ECO:0000256" key="6">
    <source>
        <dbReference type="ARBA" id="ARBA00022679"/>
    </source>
</evidence>
<evidence type="ECO:0000313" key="18">
    <source>
        <dbReference type="EMBL" id="MQM73378.1"/>
    </source>
</evidence>
<dbReference type="InterPro" id="IPR016039">
    <property type="entry name" value="Thiolase-like"/>
</dbReference>
<dbReference type="GO" id="GO:0004315">
    <property type="term" value="F:3-oxoacyl-[acyl-carrier-protein] synthase activity"/>
    <property type="evidence" value="ECO:0007669"/>
    <property type="project" value="UniProtKB-UniRule"/>
</dbReference>
<dbReference type="Gene3D" id="3.40.47.10">
    <property type="match status" value="1"/>
</dbReference>
<gene>
    <name evidence="18" type="primary">fabF</name>
    <name evidence="18" type="ORF">FRC53_08220</name>
</gene>
<dbReference type="PANTHER" id="PTHR11712">
    <property type="entry name" value="POLYKETIDE SYNTHASE-RELATED"/>
    <property type="match status" value="1"/>
</dbReference>
<evidence type="ECO:0000256" key="12">
    <source>
        <dbReference type="ARBA" id="ARBA00047318"/>
    </source>
</evidence>
<name>A0A6L5GTB3_9FIRM</name>
<evidence type="ECO:0000256" key="8">
    <source>
        <dbReference type="ARBA" id="ARBA00023098"/>
    </source>
</evidence>
<keyword evidence="7" id="KW-0276">Fatty acid metabolism</keyword>
<dbReference type="InterPro" id="IPR000794">
    <property type="entry name" value="Beta-ketoacyl_synthase"/>
</dbReference>
<keyword evidence="9 14" id="KW-0275">Fatty acid biosynthesis</keyword>
<comment type="caution">
    <text evidence="18">The sequence shown here is derived from an EMBL/GenBank/DDBJ whole genome shotgun (WGS) entry which is preliminary data.</text>
</comment>
<dbReference type="GO" id="GO:0006633">
    <property type="term" value="P:fatty acid biosynthetic process"/>
    <property type="evidence" value="ECO:0007669"/>
    <property type="project" value="UniProtKB-UniRule"/>
</dbReference>
<dbReference type="Pfam" id="PF00109">
    <property type="entry name" value="ketoacyl-synt"/>
    <property type="match status" value="1"/>
</dbReference>
<reference evidence="18" key="1">
    <citation type="journal article" date="2020" name="Appl. Environ. Microbiol.">
        <title>Medium-Chain Fatty Acid Synthesis by 'Candidatus Weimeria bifida' gen. nov., sp. nov., and 'Candidatus Pseudoramibacter fermentans' sp. nov.</title>
        <authorList>
            <person name="Scarborough M.J."/>
            <person name="Myers K.S."/>
            <person name="Donohue T.J."/>
            <person name="Noguera D.R."/>
        </authorList>
    </citation>
    <scope>NUCLEOTIDE SEQUENCE</scope>
    <source>
        <strain evidence="18">EUB1.1</strain>
    </source>
</reference>
<proteinExistence type="inferred from homology"/>
<keyword evidence="6 14" id="KW-0808">Transferase</keyword>
<evidence type="ECO:0000256" key="9">
    <source>
        <dbReference type="ARBA" id="ARBA00023160"/>
    </source>
</evidence>
<dbReference type="NCBIfam" id="NF004970">
    <property type="entry name" value="PRK06333.1"/>
    <property type="match status" value="1"/>
</dbReference>
<dbReference type="InterPro" id="IPR017568">
    <property type="entry name" value="3-oxoacyl-ACP_synth-2"/>
</dbReference>
<comment type="function">
    <text evidence="11 14">Involved in the type II fatty acid elongation cycle. Catalyzes the elongation of a wide range of acyl-ACP by the addition of two carbons from malonyl-ACP to an acyl acceptor. Can efficiently catalyze the conversion of palmitoleoyl-ACP (cis-hexadec-9-enoyl-ACP) to cis-vaccenoyl-ACP (cis-octadec-11-enoyl-ACP), an essential step in the thermal regulation of fatty acid composition.</text>
</comment>
<dbReference type="InterPro" id="IPR014030">
    <property type="entry name" value="Ketoacyl_synth_N"/>
</dbReference>
<evidence type="ECO:0000259" key="17">
    <source>
        <dbReference type="PROSITE" id="PS52004"/>
    </source>
</evidence>
<keyword evidence="10 14" id="KW-0012">Acyltransferase</keyword>
<dbReference type="CDD" id="cd00834">
    <property type="entry name" value="KAS_I_II"/>
    <property type="match status" value="1"/>
</dbReference>
<feature type="domain" description="Ketosynthase family 3 (KS3)" evidence="17">
    <location>
        <begin position="4"/>
        <end position="412"/>
    </location>
</feature>
<dbReference type="NCBIfam" id="TIGR03150">
    <property type="entry name" value="fabF"/>
    <property type="match status" value="1"/>
</dbReference>
<dbReference type="PIRSF" id="PIRSF000447">
    <property type="entry name" value="KAS_II"/>
    <property type="match status" value="1"/>
</dbReference>
<comment type="catalytic activity">
    <reaction evidence="12 14">
        <text>(9Z)-hexadecenoyl-[ACP] + malonyl-[ACP] + H(+) = 3-oxo-(11Z)-octadecenoyl-[ACP] + holo-[ACP] + CO2</text>
        <dbReference type="Rhea" id="RHEA:55040"/>
        <dbReference type="Rhea" id="RHEA-COMP:9623"/>
        <dbReference type="Rhea" id="RHEA-COMP:9685"/>
        <dbReference type="Rhea" id="RHEA-COMP:10800"/>
        <dbReference type="Rhea" id="RHEA-COMP:14074"/>
        <dbReference type="ChEBI" id="CHEBI:15378"/>
        <dbReference type="ChEBI" id="CHEBI:16526"/>
        <dbReference type="ChEBI" id="CHEBI:64479"/>
        <dbReference type="ChEBI" id="CHEBI:78449"/>
        <dbReference type="ChEBI" id="CHEBI:83989"/>
        <dbReference type="ChEBI" id="CHEBI:138538"/>
        <dbReference type="EC" id="2.3.1.179"/>
    </reaction>
</comment>
<evidence type="ECO:0000256" key="7">
    <source>
        <dbReference type="ARBA" id="ARBA00022832"/>
    </source>
</evidence>
<dbReference type="PROSITE" id="PS52004">
    <property type="entry name" value="KS3_2"/>
    <property type="match status" value="1"/>
</dbReference>
<feature type="active site" description="For beta-ketoacyl synthase activity" evidence="15">
    <location>
        <position position="166"/>
    </location>
</feature>
<comment type="pathway">
    <text evidence="1 14">Lipid metabolism; fatty acid biosynthesis.</text>
</comment>
<dbReference type="GO" id="GO:0005829">
    <property type="term" value="C:cytosol"/>
    <property type="evidence" value="ECO:0007669"/>
    <property type="project" value="TreeGrafter"/>
</dbReference>
<dbReference type="NCBIfam" id="NF005589">
    <property type="entry name" value="PRK07314.1"/>
    <property type="match status" value="1"/>
</dbReference>
<dbReference type="SMART" id="SM00825">
    <property type="entry name" value="PKS_KS"/>
    <property type="match status" value="1"/>
</dbReference>
<dbReference type="InterPro" id="IPR014031">
    <property type="entry name" value="Ketoacyl_synth_C"/>
</dbReference>
<dbReference type="EMBL" id="VOGB01000005">
    <property type="protein sequence ID" value="MQM73378.1"/>
    <property type="molecule type" value="Genomic_DNA"/>
</dbReference>
<dbReference type="Proteomes" id="UP000473648">
    <property type="component" value="Unassembled WGS sequence"/>
</dbReference>
<keyword evidence="5 14" id="KW-0444">Lipid biosynthesis</keyword>
<evidence type="ECO:0000256" key="15">
    <source>
        <dbReference type="PIRSR" id="PIRSR000447-1"/>
    </source>
</evidence>
<dbReference type="SUPFAM" id="SSF53901">
    <property type="entry name" value="Thiolase-like"/>
    <property type="match status" value="2"/>
</dbReference>
<evidence type="ECO:0000256" key="11">
    <source>
        <dbReference type="ARBA" id="ARBA00024006"/>
    </source>
</evidence>
<protein>
    <recommendedName>
        <fullName evidence="4 14">3-oxoacyl-[acyl-carrier-protein] synthase 2</fullName>
        <ecNumber evidence="3 14">2.3.1.179</ecNumber>
    </recommendedName>
</protein>
<evidence type="ECO:0000256" key="2">
    <source>
        <dbReference type="ARBA" id="ARBA00008467"/>
    </source>
</evidence>
<evidence type="ECO:0000256" key="4">
    <source>
        <dbReference type="ARBA" id="ARBA00014657"/>
    </source>
</evidence>
<evidence type="ECO:0000256" key="10">
    <source>
        <dbReference type="ARBA" id="ARBA00023315"/>
    </source>
</evidence>
<dbReference type="AlphaFoldDB" id="A0A6L5GTB3"/>
<evidence type="ECO:0000256" key="1">
    <source>
        <dbReference type="ARBA" id="ARBA00005194"/>
    </source>
</evidence>
<dbReference type="PANTHER" id="PTHR11712:SF336">
    <property type="entry name" value="3-OXOACYL-[ACYL-CARRIER-PROTEIN] SYNTHASE, MITOCHONDRIAL"/>
    <property type="match status" value="1"/>
</dbReference>
<dbReference type="FunFam" id="3.40.47.10:FF:000009">
    <property type="entry name" value="3-oxoacyl-[acyl-carrier-protein] synthase 2"/>
    <property type="match status" value="1"/>
</dbReference>
<evidence type="ECO:0000256" key="13">
    <source>
        <dbReference type="ARBA" id="ARBA00047659"/>
    </source>
</evidence>
<sequence length="415" mass="43418">MNKENRVVITGMGTVNPLGNSVAESWAAAKAGKNGIAEITLFDSSEQKVHLAGEVKNLDISAVINRKDARHMDRFTQFALVAADEAMKQSGLDISKEADPYRCGVIMSSGIGGISTIEDNQNRGMKRGFDRVSPFFIPSAIPNMAAGRIAIAHGFKGYSTCIVTACASSNNAIGDAFRQIRDGYADVMLAGGAEACVTPLCIGGFTVMQALSTNPDPETASCPFDAERSGFVMGEGAGALILESLDHAQARGAEILGEVVGYGTSTDAYHITAPSPDGEGAAAAMTAALKDAGIAPEAVGYINAHGTSTPLNDQIETKAIKTAFGDHAKDMMVSSTKSMTGHLLGGTGAVEAIFTAMALHDQFVPPTIHYQNPDPDCDLDIVPNEGREADLDYALSNGLGFGGHNAVVIMKRWEA</sequence>
<organism evidence="18 19">
    <name type="scientific">Candidatus Pseudoramibacter fermentans</name>
    <dbReference type="NCBI Taxonomy" id="2594427"/>
    <lineage>
        <taxon>Bacteria</taxon>
        <taxon>Bacillati</taxon>
        <taxon>Bacillota</taxon>
        <taxon>Clostridia</taxon>
        <taxon>Eubacteriales</taxon>
        <taxon>Eubacteriaceae</taxon>
        <taxon>Pseudoramibacter</taxon>
    </lineage>
</organism>
<dbReference type="Pfam" id="PF02801">
    <property type="entry name" value="Ketoacyl-synt_C"/>
    <property type="match status" value="1"/>
</dbReference>